<organism evidence="2 3">
    <name type="scientific">Pontibacter chinhatensis</name>
    <dbReference type="NCBI Taxonomy" id="1436961"/>
    <lineage>
        <taxon>Bacteria</taxon>
        <taxon>Pseudomonadati</taxon>
        <taxon>Bacteroidota</taxon>
        <taxon>Cytophagia</taxon>
        <taxon>Cytophagales</taxon>
        <taxon>Hymenobacteraceae</taxon>
        <taxon>Pontibacter</taxon>
    </lineage>
</organism>
<accession>A0A1I2YNV0</accession>
<feature type="signal peptide" evidence="1">
    <location>
        <begin position="1"/>
        <end position="20"/>
    </location>
</feature>
<evidence type="ECO:0000313" key="3">
    <source>
        <dbReference type="Proteomes" id="UP000198724"/>
    </source>
</evidence>
<evidence type="ECO:0000313" key="2">
    <source>
        <dbReference type="EMBL" id="SFH27354.1"/>
    </source>
</evidence>
<evidence type="ECO:0008006" key="4">
    <source>
        <dbReference type="Google" id="ProtNLM"/>
    </source>
</evidence>
<evidence type="ECO:0000256" key="1">
    <source>
        <dbReference type="SAM" id="SignalP"/>
    </source>
</evidence>
<keyword evidence="3" id="KW-1185">Reference proteome</keyword>
<dbReference type="PROSITE" id="PS51257">
    <property type="entry name" value="PROKAR_LIPOPROTEIN"/>
    <property type="match status" value="1"/>
</dbReference>
<dbReference type="Pfam" id="PF14054">
    <property type="entry name" value="DUF4249"/>
    <property type="match status" value="1"/>
</dbReference>
<dbReference type="Proteomes" id="UP000198724">
    <property type="component" value="Unassembled WGS sequence"/>
</dbReference>
<dbReference type="InterPro" id="IPR025345">
    <property type="entry name" value="DUF4249"/>
</dbReference>
<reference evidence="3" key="1">
    <citation type="submission" date="2016-10" db="EMBL/GenBank/DDBJ databases">
        <authorList>
            <person name="Varghese N."/>
            <person name="Submissions S."/>
        </authorList>
    </citation>
    <scope>NUCLEOTIDE SEQUENCE [LARGE SCALE GENOMIC DNA]</scope>
    <source>
        <strain evidence="3">LP51</strain>
    </source>
</reference>
<proteinExistence type="predicted"/>
<feature type="chain" id="PRO_5011453003" description="DUF4249 domain-containing protein" evidence="1">
    <location>
        <begin position="21"/>
        <end position="345"/>
    </location>
</feature>
<sequence>MLRVTLLFALLLLMSGCIDPINIKDKDQQRHLVIEGSFTNDPEHNYVRLSYAKPYNNTYMEYDTAAFVYVSSMDGTTRYVFAYDTATSRYYPIDGSAAYGEPGKAYMLHVSIGDSVYQSPWITMPRPIPVDKLHLEMDEQLYAFKGDREKTRFPGYKVLVDYQDPAGEKNFLRWSFLVNYEVFTQPWYYINRYGKPQPKDCCAKCLLTEKLDRFKVVDDRLTDGNRVINQEVLFIPFYRYFGVKHKLKIYQYTVTEEAYEFYRIMEQQKEATGTVFDPPPARVVGNMYNPNNEHEQVIGFFDVSSVTAKEITVLRNEINHGFLPYQFPDDCLELPGSTTVFPADW</sequence>
<dbReference type="STRING" id="1436961.SAMN05421739_10942"/>
<keyword evidence="1" id="KW-0732">Signal</keyword>
<protein>
    <recommendedName>
        <fullName evidence="4">DUF4249 domain-containing protein</fullName>
    </recommendedName>
</protein>
<dbReference type="EMBL" id="FOOT01000009">
    <property type="protein sequence ID" value="SFH27354.1"/>
    <property type="molecule type" value="Genomic_DNA"/>
</dbReference>
<dbReference type="OrthoDB" id="922982at2"/>
<name>A0A1I2YNV0_9BACT</name>
<dbReference type="AlphaFoldDB" id="A0A1I2YNV0"/>
<gene>
    <name evidence="2" type="ORF">SAMN05421739_10942</name>
</gene>